<keyword evidence="1" id="KW-0805">Transcription regulation</keyword>
<sequence>MRLENFTIAIKNMVCDRCIKVITEELRKNNLKFICVKLGEIHFKNTLTEHELTILKTLLKKEGFEIVETFEAKIINQIKTVIIENIHHKKHQLLNQNYSAFLASKIGLNYSQLSKIFSDLEKNTIEKYIILQKIERVKELLVYNELTLSQISYDLNYSSPQHLSRQFKKVTGLTPTEYKKQSSRKKLDTI</sequence>
<dbReference type="InterPro" id="IPR009057">
    <property type="entry name" value="Homeodomain-like_sf"/>
</dbReference>
<dbReference type="Proteomes" id="UP001597032">
    <property type="component" value="Unassembled WGS sequence"/>
</dbReference>
<evidence type="ECO:0000313" key="6">
    <source>
        <dbReference type="Proteomes" id="UP001597032"/>
    </source>
</evidence>
<keyword evidence="3" id="KW-0804">Transcription</keyword>
<dbReference type="PROSITE" id="PS01124">
    <property type="entry name" value="HTH_ARAC_FAMILY_2"/>
    <property type="match status" value="1"/>
</dbReference>
<evidence type="ECO:0000256" key="3">
    <source>
        <dbReference type="ARBA" id="ARBA00023163"/>
    </source>
</evidence>
<dbReference type="InterPro" id="IPR018060">
    <property type="entry name" value="HTH_AraC"/>
</dbReference>
<organism evidence="5 6">
    <name type="scientific">Lutibacter aestuarii</name>
    <dbReference type="NCBI Taxonomy" id="861111"/>
    <lineage>
        <taxon>Bacteria</taxon>
        <taxon>Pseudomonadati</taxon>
        <taxon>Bacteroidota</taxon>
        <taxon>Flavobacteriia</taxon>
        <taxon>Flavobacteriales</taxon>
        <taxon>Flavobacteriaceae</taxon>
        <taxon>Lutibacter</taxon>
    </lineage>
</organism>
<evidence type="ECO:0000313" key="5">
    <source>
        <dbReference type="EMBL" id="MFD0760577.1"/>
    </source>
</evidence>
<evidence type="ECO:0000256" key="1">
    <source>
        <dbReference type="ARBA" id="ARBA00023015"/>
    </source>
</evidence>
<protein>
    <submittedName>
        <fullName evidence="5">Helix-turn-helix domain-containing protein</fullName>
    </submittedName>
</protein>
<accession>A0ABW2Z181</accession>
<keyword evidence="6" id="KW-1185">Reference proteome</keyword>
<reference evidence="6" key="1">
    <citation type="journal article" date="2019" name="Int. J. Syst. Evol. Microbiol.">
        <title>The Global Catalogue of Microorganisms (GCM) 10K type strain sequencing project: providing services to taxonomists for standard genome sequencing and annotation.</title>
        <authorList>
            <consortium name="The Broad Institute Genomics Platform"/>
            <consortium name="The Broad Institute Genome Sequencing Center for Infectious Disease"/>
            <person name="Wu L."/>
            <person name="Ma J."/>
        </authorList>
    </citation>
    <scope>NUCLEOTIDE SEQUENCE [LARGE SCALE GENOMIC DNA]</scope>
    <source>
        <strain evidence="6">CCUG 60022</strain>
    </source>
</reference>
<dbReference type="PROSITE" id="PS00041">
    <property type="entry name" value="HTH_ARAC_FAMILY_1"/>
    <property type="match status" value="1"/>
</dbReference>
<dbReference type="InterPro" id="IPR018062">
    <property type="entry name" value="HTH_AraC-typ_CS"/>
</dbReference>
<dbReference type="EMBL" id="JBHTIC010000002">
    <property type="protein sequence ID" value="MFD0760577.1"/>
    <property type="molecule type" value="Genomic_DNA"/>
</dbReference>
<dbReference type="SMART" id="SM00342">
    <property type="entry name" value="HTH_ARAC"/>
    <property type="match status" value="1"/>
</dbReference>
<evidence type="ECO:0000259" key="4">
    <source>
        <dbReference type="PROSITE" id="PS01124"/>
    </source>
</evidence>
<comment type="caution">
    <text evidence="5">The sequence shown here is derived from an EMBL/GenBank/DDBJ whole genome shotgun (WGS) entry which is preliminary data.</text>
</comment>
<dbReference type="PANTHER" id="PTHR43280">
    <property type="entry name" value="ARAC-FAMILY TRANSCRIPTIONAL REGULATOR"/>
    <property type="match status" value="1"/>
</dbReference>
<name>A0ABW2Z181_9FLAO</name>
<proteinExistence type="predicted"/>
<gene>
    <name evidence="5" type="ORF">ACFQZW_00625</name>
</gene>
<dbReference type="PANTHER" id="PTHR43280:SF2">
    <property type="entry name" value="HTH-TYPE TRANSCRIPTIONAL REGULATOR EXSA"/>
    <property type="match status" value="1"/>
</dbReference>
<dbReference type="Gene3D" id="1.10.10.60">
    <property type="entry name" value="Homeodomain-like"/>
    <property type="match status" value="1"/>
</dbReference>
<feature type="domain" description="HTH araC/xylS-type" evidence="4">
    <location>
        <begin position="76"/>
        <end position="181"/>
    </location>
</feature>
<dbReference type="RefSeq" id="WP_372802773.1">
    <property type="nucleotide sequence ID" value="NZ_JBHTIC010000002.1"/>
</dbReference>
<dbReference type="SUPFAM" id="SSF46689">
    <property type="entry name" value="Homeodomain-like"/>
    <property type="match status" value="1"/>
</dbReference>
<keyword evidence="2" id="KW-0238">DNA-binding</keyword>
<dbReference type="Pfam" id="PF12833">
    <property type="entry name" value="HTH_18"/>
    <property type="match status" value="1"/>
</dbReference>
<evidence type="ECO:0000256" key="2">
    <source>
        <dbReference type="ARBA" id="ARBA00023125"/>
    </source>
</evidence>